<dbReference type="InterPro" id="IPR006748">
    <property type="entry name" value="NH2Glyco/OHUrea_AB-resist_kin"/>
</dbReference>
<dbReference type="GO" id="GO:0016773">
    <property type="term" value="F:phosphotransferase activity, alcohol group as acceptor"/>
    <property type="evidence" value="ECO:0007669"/>
    <property type="project" value="InterPro"/>
</dbReference>
<evidence type="ECO:0000313" key="2">
    <source>
        <dbReference type="Proteomes" id="UP000190341"/>
    </source>
</evidence>
<gene>
    <name evidence="1" type="ORF">SAMN06296058_3480</name>
</gene>
<name>A0A1T5LZ00_9GAMM</name>
<dbReference type="GO" id="GO:0019748">
    <property type="term" value="P:secondary metabolic process"/>
    <property type="evidence" value="ECO:0007669"/>
    <property type="project" value="InterPro"/>
</dbReference>
<dbReference type="Pfam" id="PF04655">
    <property type="entry name" value="APH_6_hur"/>
    <property type="match status" value="1"/>
</dbReference>
<dbReference type="Gene3D" id="1.10.510.10">
    <property type="entry name" value="Transferase(Phosphotransferase) domain 1"/>
    <property type="match status" value="1"/>
</dbReference>
<proteinExistence type="predicted"/>
<dbReference type="EMBL" id="FUZV01000002">
    <property type="protein sequence ID" value="SKC81211.1"/>
    <property type="molecule type" value="Genomic_DNA"/>
</dbReference>
<dbReference type="STRING" id="428993.SAMN06296058_3480"/>
<evidence type="ECO:0000313" key="1">
    <source>
        <dbReference type="EMBL" id="SKC81211.1"/>
    </source>
</evidence>
<organism evidence="1 2">
    <name type="scientific">Pseudoxanthomonas indica</name>
    <dbReference type="NCBI Taxonomy" id="428993"/>
    <lineage>
        <taxon>Bacteria</taxon>
        <taxon>Pseudomonadati</taxon>
        <taxon>Pseudomonadota</taxon>
        <taxon>Gammaproteobacteria</taxon>
        <taxon>Lysobacterales</taxon>
        <taxon>Lysobacteraceae</taxon>
        <taxon>Pseudoxanthomonas</taxon>
    </lineage>
</organism>
<dbReference type="Proteomes" id="UP000190341">
    <property type="component" value="Unassembled WGS sequence"/>
</dbReference>
<dbReference type="AlphaFoldDB" id="A0A1T5LZ00"/>
<dbReference type="SUPFAM" id="SSF56112">
    <property type="entry name" value="Protein kinase-like (PK-like)"/>
    <property type="match status" value="1"/>
</dbReference>
<dbReference type="Gene3D" id="1.20.1270.240">
    <property type="match status" value="1"/>
</dbReference>
<dbReference type="InterPro" id="IPR011009">
    <property type="entry name" value="Kinase-like_dom_sf"/>
</dbReference>
<keyword evidence="2" id="KW-1185">Reference proteome</keyword>
<dbReference type="OrthoDB" id="3638028at2"/>
<dbReference type="GO" id="GO:0016301">
    <property type="term" value="F:kinase activity"/>
    <property type="evidence" value="ECO:0007669"/>
    <property type="project" value="UniProtKB-KW"/>
</dbReference>
<reference evidence="1 2" key="1">
    <citation type="submission" date="2017-02" db="EMBL/GenBank/DDBJ databases">
        <authorList>
            <person name="Peterson S.W."/>
        </authorList>
    </citation>
    <scope>NUCLEOTIDE SEQUENCE [LARGE SCALE GENOMIC DNA]</scope>
    <source>
        <strain evidence="1 2">P15</strain>
    </source>
</reference>
<sequence>MSNSPFEPWLQRWQLRPEGEALETPSSHLLPVRRASGVAAMLKVSHDELERQGAASLAYWAGEGAAEVYEREGAGLLMQRATGTASLMAMATHGQDDEASQIACQVIAALHAPRARAWPDALVPLARWFQSLELAAKREGGMFARAMKQAEELLASAEAARPLHGDIHHDNVLDFGARGWLAIDPKPLQGDRGFDYANLLCNPELPTVTRPDRFHRQLQVVSRAADLPPARLAGWTLAYAGLSAAWFLEDGDSVRAQSDLAVASLALGALESRP</sequence>
<protein>
    <submittedName>
        <fullName evidence="1">Streptomycin 6-kinase</fullName>
    </submittedName>
</protein>
<accession>A0A1T5LZ00</accession>
<keyword evidence="1" id="KW-0808">Transferase</keyword>
<dbReference type="RefSeq" id="WP_079726000.1">
    <property type="nucleotide sequence ID" value="NZ_BMCL01000001.1"/>
</dbReference>
<keyword evidence="1" id="KW-0418">Kinase</keyword>